<name>U9SZT7_RHIID</name>
<organism evidence="1">
    <name type="scientific">Rhizophagus irregularis (strain DAOM 181602 / DAOM 197198 / MUCL 43194)</name>
    <name type="common">Arbuscular mycorrhizal fungus</name>
    <name type="synonym">Glomus intraradices</name>
    <dbReference type="NCBI Taxonomy" id="747089"/>
    <lineage>
        <taxon>Eukaryota</taxon>
        <taxon>Fungi</taxon>
        <taxon>Fungi incertae sedis</taxon>
        <taxon>Mucoromycota</taxon>
        <taxon>Glomeromycotina</taxon>
        <taxon>Glomeromycetes</taxon>
        <taxon>Glomerales</taxon>
        <taxon>Glomeraceae</taxon>
        <taxon>Rhizophagus</taxon>
    </lineage>
</organism>
<accession>U9SZT7</accession>
<proteinExistence type="predicted"/>
<reference evidence="1" key="1">
    <citation type="submission" date="2013-07" db="EMBL/GenBank/DDBJ databases">
        <title>The genome of an arbuscular mycorrhizal fungus provides insights into the evolution of the oldest plant symbiosis.</title>
        <authorList>
            <consortium name="DOE Joint Genome Institute"/>
            <person name="Tisserant E."/>
            <person name="Malbreil M."/>
            <person name="Kuo A."/>
            <person name="Kohler A."/>
            <person name="Symeonidi A."/>
            <person name="Balestrini R."/>
            <person name="Charron P."/>
            <person name="Duensing N."/>
            <person name="Frei-dit-Frey N."/>
            <person name="Gianinazzi-Pearson V."/>
            <person name="Gilbert B."/>
            <person name="Handa Y."/>
            <person name="Hijri M."/>
            <person name="Kaul R."/>
            <person name="Kawaguchi M."/>
            <person name="Krajinski F."/>
            <person name="Lammers P."/>
            <person name="Lapierre D."/>
            <person name="Masclaux F.G."/>
            <person name="Murat C."/>
            <person name="Morin E."/>
            <person name="Ndikumana S."/>
            <person name="Pagni M."/>
            <person name="Petitpierre D."/>
            <person name="Requena N."/>
            <person name="Rosikiewicz P."/>
            <person name="Riley R."/>
            <person name="Saito K."/>
            <person name="San Clemente H."/>
            <person name="Shapiro H."/>
            <person name="van Tuinen D."/>
            <person name="Becard G."/>
            <person name="Bonfante P."/>
            <person name="Paszkowski U."/>
            <person name="Shachar-Hill Y."/>
            <person name="Young J.P."/>
            <person name="Sanders I.R."/>
            <person name="Henrissat B."/>
            <person name="Rensing S.A."/>
            <person name="Grigoriev I.V."/>
            <person name="Corradi N."/>
            <person name="Roux C."/>
            <person name="Martin F."/>
        </authorList>
    </citation>
    <scope>NUCLEOTIDE SEQUENCE</scope>
    <source>
        <strain evidence="1">DAOM 197198</strain>
    </source>
</reference>
<sequence length="51" mass="5957">MKDLSVEEKNSILKEEHMNVYTLDIMYQKKLLILKLSEIENHTKLIVLGGL</sequence>
<dbReference type="HOGENOM" id="CLU_3112163_0_0_1"/>
<dbReference type="EMBL" id="KI300252">
    <property type="protein sequence ID" value="ERZ96650.1"/>
    <property type="molecule type" value="Genomic_DNA"/>
</dbReference>
<gene>
    <name evidence="1" type="ORF">GLOINDRAFT_340559</name>
</gene>
<protein>
    <submittedName>
        <fullName evidence="1">Uncharacterized protein</fullName>
    </submittedName>
</protein>
<dbReference type="AlphaFoldDB" id="U9SZT7"/>
<evidence type="ECO:0000313" key="1">
    <source>
        <dbReference type="EMBL" id="ERZ96650.1"/>
    </source>
</evidence>
<feature type="non-terminal residue" evidence="1">
    <location>
        <position position="51"/>
    </location>
</feature>